<dbReference type="Pfam" id="PF14278">
    <property type="entry name" value="TetR_C_8"/>
    <property type="match status" value="1"/>
</dbReference>
<dbReference type="PANTHER" id="PTHR43479">
    <property type="entry name" value="ACREF/ENVCD OPERON REPRESSOR-RELATED"/>
    <property type="match status" value="1"/>
</dbReference>
<evidence type="ECO:0000256" key="1">
    <source>
        <dbReference type="ARBA" id="ARBA00022491"/>
    </source>
</evidence>
<dbReference type="AlphaFoldDB" id="A0A3D8WTU6"/>
<evidence type="ECO:0000313" key="6">
    <source>
        <dbReference type="Proteomes" id="UP000256519"/>
    </source>
</evidence>
<organism evidence="5 6">
    <name type="scientific">Priestia megaterium</name>
    <name type="common">Bacillus megaterium</name>
    <dbReference type="NCBI Taxonomy" id="1404"/>
    <lineage>
        <taxon>Bacteria</taxon>
        <taxon>Bacillati</taxon>
        <taxon>Bacillota</taxon>
        <taxon>Bacilli</taxon>
        <taxon>Bacillales</taxon>
        <taxon>Bacillaceae</taxon>
        <taxon>Priestia</taxon>
    </lineage>
</organism>
<dbReference type="PRINTS" id="PR00455">
    <property type="entry name" value="HTHTETR"/>
</dbReference>
<dbReference type="InterPro" id="IPR050624">
    <property type="entry name" value="HTH-type_Tx_Regulator"/>
</dbReference>
<protein>
    <submittedName>
        <fullName evidence="5">TetR/AcrR family transcriptional regulator</fullName>
    </submittedName>
</protein>
<sequence>MNNEKSNNPISIRSRKWIIDALLKLMEEKPYDKISIKEISDRAGLVRKTFYRNFESKEDVLYEYITELMKEAEKAFEALDSLTPYSMSYAYFEFWHEHVDFLRLIHKNNLFIIILKHLEKYAPTVFVKFKAHVMKDFDDTFLKYYNEFHSAGIWHMLEKWIASGAQETPKQLAQIYSDISLNKPHLKI</sequence>
<dbReference type="SUPFAM" id="SSF46689">
    <property type="entry name" value="Homeodomain-like"/>
    <property type="match status" value="1"/>
</dbReference>
<evidence type="ECO:0000259" key="4">
    <source>
        <dbReference type="PROSITE" id="PS50977"/>
    </source>
</evidence>
<evidence type="ECO:0000313" key="5">
    <source>
        <dbReference type="EMBL" id="RDZ06406.1"/>
    </source>
</evidence>
<evidence type="ECO:0000256" key="3">
    <source>
        <dbReference type="PROSITE-ProRule" id="PRU00335"/>
    </source>
</evidence>
<dbReference type="InterPro" id="IPR009057">
    <property type="entry name" value="Homeodomain-like_sf"/>
</dbReference>
<dbReference type="PROSITE" id="PS50977">
    <property type="entry name" value="HTH_TETR_2"/>
    <property type="match status" value="1"/>
</dbReference>
<dbReference type="EMBL" id="PQWM01000067">
    <property type="protein sequence ID" value="RDZ06406.1"/>
    <property type="molecule type" value="Genomic_DNA"/>
</dbReference>
<dbReference type="RefSeq" id="WP_116078780.1">
    <property type="nucleotide sequence ID" value="NZ_CP187631.1"/>
</dbReference>
<name>A0A3D8WTU6_PRIMG</name>
<gene>
    <name evidence="5" type="ORF">C3744_28695</name>
</gene>
<dbReference type="Proteomes" id="UP000256519">
    <property type="component" value="Unassembled WGS sequence"/>
</dbReference>
<dbReference type="PANTHER" id="PTHR43479:SF11">
    <property type="entry name" value="ACREF_ENVCD OPERON REPRESSOR-RELATED"/>
    <property type="match status" value="1"/>
</dbReference>
<comment type="caution">
    <text evidence="5">The sequence shown here is derived from an EMBL/GenBank/DDBJ whole genome shotgun (WGS) entry which is preliminary data.</text>
</comment>
<proteinExistence type="predicted"/>
<dbReference type="GO" id="GO:0003677">
    <property type="term" value="F:DNA binding"/>
    <property type="evidence" value="ECO:0007669"/>
    <property type="project" value="UniProtKB-UniRule"/>
</dbReference>
<feature type="DNA-binding region" description="H-T-H motif" evidence="3">
    <location>
        <begin position="35"/>
        <end position="54"/>
    </location>
</feature>
<keyword evidence="1" id="KW-0678">Repressor</keyword>
<feature type="domain" description="HTH tetR-type" evidence="4">
    <location>
        <begin position="12"/>
        <end position="72"/>
    </location>
</feature>
<accession>A0A3D8WTU6</accession>
<dbReference type="InterPro" id="IPR001647">
    <property type="entry name" value="HTH_TetR"/>
</dbReference>
<keyword evidence="2 3" id="KW-0238">DNA-binding</keyword>
<dbReference type="InterPro" id="IPR039532">
    <property type="entry name" value="TetR_C_Firmicutes"/>
</dbReference>
<dbReference type="Gene3D" id="1.10.357.10">
    <property type="entry name" value="Tetracycline Repressor, domain 2"/>
    <property type="match status" value="1"/>
</dbReference>
<evidence type="ECO:0000256" key="2">
    <source>
        <dbReference type="ARBA" id="ARBA00023125"/>
    </source>
</evidence>
<dbReference type="Pfam" id="PF00440">
    <property type="entry name" value="TetR_N"/>
    <property type="match status" value="1"/>
</dbReference>
<reference evidence="5 6" key="1">
    <citation type="journal article" date="2018" name="Appl. Environ. Microbiol.">
        <title>Antimicrobial susceptibility testing and tentative epidemiological cut-off values of five Bacillus species relevant for use as animal feed additives or for plant protection.</title>
        <authorList>
            <person name="Agerso Y."/>
            <person name="Stuer-Lauridsen B."/>
            <person name="Bjerre K."/>
            <person name="Jensen M.G."/>
            <person name="Johansen E."/>
            <person name="Bennedsen M."/>
            <person name="Brockmann E."/>
            <person name="Nielsen B."/>
        </authorList>
    </citation>
    <scope>NUCLEOTIDE SEQUENCE [LARGE SCALE GENOMIC DNA]</scope>
    <source>
        <strain evidence="5 6">CHCC20162</strain>
    </source>
</reference>